<evidence type="ECO:0000313" key="4">
    <source>
        <dbReference type="EMBL" id="MBJ3811769.1"/>
    </source>
</evidence>
<evidence type="ECO:0000259" key="3">
    <source>
        <dbReference type="Pfam" id="PF22725"/>
    </source>
</evidence>
<comment type="caution">
    <text evidence="4">The sequence shown here is derived from an EMBL/GenBank/DDBJ whole genome shotgun (WGS) entry which is preliminary data.</text>
</comment>
<feature type="compositionally biased region" description="Low complexity" evidence="1">
    <location>
        <begin position="373"/>
        <end position="391"/>
    </location>
</feature>
<dbReference type="InterPro" id="IPR000683">
    <property type="entry name" value="Gfo/Idh/MocA-like_OxRdtase_N"/>
</dbReference>
<feature type="domain" description="GFO/IDH/MocA-like oxidoreductase" evidence="3">
    <location>
        <begin position="133"/>
        <end position="256"/>
    </location>
</feature>
<keyword evidence="5" id="KW-1185">Reference proteome</keyword>
<dbReference type="SUPFAM" id="SSF55347">
    <property type="entry name" value="Glyceraldehyde-3-phosphate dehydrogenase-like, C-terminal domain"/>
    <property type="match status" value="1"/>
</dbReference>
<accession>A0ABS0XEW2</accession>
<sequence>MLRFGIIGCGVLGSFLGRLLTHEQEGLPGVARLVAVAGRDPRRTKDTAAALGCDPLTVTDLLARTDVDAVVVCTPSGTHADLGVRALRAGKHVLVEKPVEVTLDAADRLLTAAQGSGLTLGVVSQHRFDPAVRLVRSAVAEGRFGRLTSLVVELPWWREQSYYASGSWRGTPDLDGGGALINQAVHLVDLAQHLAGPVAEVAAHTGLLAHHDIDVEDVASASLRFAGGALGVLLATTAAYPGRTARLAVHGDRGSAVLDNDELVYFHAAREGERAAAYGAFGAGNQVADVLPPQRAEPRRDQGGLLYQPHRDQLSDFCAAVRAGRPPLADGDSARRALEVVTAVYASARTGTPVRTGAPVHAGTPPRTSTPVPANRAAPPSGSPAPEGTSP</sequence>
<evidence type="ECO:0000313" key="5">
    <source>
        <dbReference type="Proteomes" id="UP000634780"/>
    </source>
</evidence>
<organism evidence="4 5">
    <name type="scientific">Streptomyces flavofungini</name>
    <dbReference type="NCBI Taxonomy" id="68200"/>
    <lineage>
        <taxon>Bacteria</taxon>
        <taxon>Bacillati</taxon>
        <taxon>Actinomycetota</taxon>
        <taxon>Actinomycetes</taxon>
        <taxon>Kitasatosporales</taxon>
        <taxon>Streptomycetaceae</taxon>
        <taxon>Streptomyces</taxon>
    </lineage>
</organism>
<dbReference type="InterPro" id="IPR052515">
    <property type="entry name" value="Gfo/Idh/MocA_Oxidoreductase"/>
</dbReference>
<proteinExistence type="predicted"/>
<dbReference type="InterPro" id="IPR055170">
    <property type="entry name" value="GFO_IDH_MocA-like_dom"/>
</dbReference>
<name>A0ABS0XEW2_9ACTN</name>
<evidence type="ECO:0000259" key="2">
    <source>
        <dbReference type="Pfam" id="PF01408"/>
    </source>
</evidence>
<dbReference type="RefSeq" id="WP_190120193.1">
    <property type="nucleotide sequence ID" value="NZ_BMVR01000021.1"/>
</dbReference>
<protein>
    <submittedName>
        <fullName evidence="4">Gfo/Idh/MocA family oxidoreductase</fullName>
    </submittedName>
</protein>
<dbReference type="PANTHER" id="PTHR43249:SF1">
    <property type="entry name" value="D-GLUCOSIDE 3-DEHYDROGENASE"/>
    <property type="match status" value="1"/>
</dbReference>
<dbReference type="Proteomes" id="UP000634780">
    <property type="component" value="Unassembled WGS sequence"/>
</dbReference>
<dbReference type="Gene3D" id="3.30.360.10">
    <property type="entry name" value="Dihydrodipicolinate Reductase, domain 2"/>
    <property type="match status" value="1"/>
</dbReference>
<dbReference type="EMBL" id="JAEKOZ010000029">
    <property type="protein sequence ID" value="MBJ3811769.1"/>
    <property type="molecule type" value="Genomic_DNA"/>
</dbReference>
<dbReference type="SUPFAM" id="SSF51735">
    <property type="entry name" value="NAD(P)-binding Rossmann-fold domains"/>
    <property type="match status" value="1"/>
</dbReference>
<reference evidence="4 5" key="1">
    <citation type="submission" date="2020-12" db="EMBL/GenBank/DDBJ databases">
        <title>Streptomyces typhae sp. nov., a novel endophytic actinomycete isolated from the root of cattail pollen (Typha angustifolia L.).</title>
        <authorList>
            <person name="Peng C."/>
            <person name="Liu C."/>
        </authorList>
    </citation>
    <scope>NUCLEOTIDE SEQUENCE [LARGE SCALE GENOMIC DNA]</scope>
    <source>
        <strain evidence="4 5">JCM 4753</strain>
    </source>
</reference>
<feature type="domain" description="Gfo/Idh/MocA-like oxidoreductase N-terminal" evidence="2">
    <location>
        <begin position="2"/>
        <end position="122"/>
    </location>
</feature>
<dbReference type="PANTHER" id="PTHR43249">
    <property type="entry name" value="UDP-N-ACETYL-2-AMINO-2-DEOXY-D-GLUCURONATE OXIDASE"/>
    <property type="match status" value="1"/>
</dbReference>
<dbReference type="Pfam" id="PF22725">
    <property type="entry name" value="GFO_IDH_MocA_C3"/>
    <property type="match status" value="1"/>
</dbReference>
<gene>
    <name evidence="4" type="ORF">JGB26_32560</name>
</gene>
<feature type="region of interest" description="Disordered" evidence="1">
    <location>
        <begin position="352"/>
        <end position="391"/>
    </location>
</feature>
<dbReference type="Gene3D" id="3.40.50.720">
    <property type="entry name" value="NAD(P)-binding Rossmann-like Domain"/>
    <property type="match status" value="1"/>
</dbReference>
<evidence type="ECO:0000256" key="1">
    <source>
        <dbReference type="SAM" id="MobiDB-lite"/>
    </source>
</evidence>
<dbReference type="Pfam" id="PF01408">
    <property type="entry name" value="GFO_IDH_MocA"/>
    <property type="match status" value="1"/>
</dbReference>
<dbReference type="InterPro" id="IPR036291">
    <property type="entry name" value="NAD(P)-bd_dom_sf"/>
</dbReference>